<evidence type="ECO:0000313" key="2">
    <source>
        <dbReference type="EMBL" id="GAY53302.1"/>
    </source>
</evidence>
<evidence type="ECO:0000256" key="1">
    <source>
        <dbReference type="SAM" id="MobiDB-lite"/>
    </source>
</evidence>
<dbReference type="AlphaFoldDB" id="A0A2H5PLT6"/>
<evidence type="ECO:0000313" key="3">
    <source>
        <dbReference type="Proteomes" id="UP000236630"/>
    </source>
</evidence>
<reference evidence="2 3" key="1">
    <citation type="journal article" date="2017" name="Front. Genet.">
        <title>Draft sequencing of the heterozygous diploid genome of Satsuma (Citrus unshiu Marc.) using a hybrid assembly approach.</title>
        <authorList>
            <person name="Shimizu T."/>
            <person name="Tanizawa Y."/>
            <person name="Mochizuki T."/>
            <person name="Nagasaki H."/>
            <person name="Yoshioka T."/>
            <person name="Toyoda A."/>
            <person name="Fujiyama A."/>
            <person name="Kaminuma E."/>
            <person name="Nakamura Y."/>
        </authorList>
    </citation>
    <scope>NUCLEOTIDE SEQUENCE [LARGE SCALE GENOMIC DNA]</scope>
    <source>
        <strain evidence="3">cv. Miyagawa wase</strain>
    </source>
</reference>
<name>A0A2H5PLT6_CITUN</name>
<comment type="caution">
    <text evidence="2">The sequence shown here is derived from an EMBL/GenBank/DDBJ whole genome shotgun (WGS) entry which is preliminary data.</text>
</comment>
<dbReference type="EMBL" id="BDQV01000090">
    <property type="protein sequence ID" value="GAY53302.1"/>
    <property type="molecule type" value="Genomic_DNA"/>
</dbReference>
<protein>
    <submittedName>
        <fullName evidence="2">Uncharacterized protein</fullName>
    </submittedName>
</protein>
<gene>
    <name evidence="2" type="ORF">CUMW_148240</name>
</gene>
<proteinExistence type="predicted"/>
<feature type="region of interest" description="Disordered" evidence="1">
    <location>
        <begin position="1"/>
        <end position="72"/>
    </location>
</feature>
<keyword evidence="3" id="KW-1185">Reference proteome</keyword>
<dbReference type="Proteomes" id="UP000236630">
    <property type="component" value="Unassembled WGS sequence"/>
</dbReference>
<accession>A0A2H5PLT6</accession>
<feature type="compositionally biased region" description="Polar residues" evidence="1">
    <location>
        <begin position="55"/>
        <end position="72"/>
    </location>
</feature>
<sequence>MRLGLLSLPLTDSTRLRGRPPLPALNRLQSHPPRAPLSSPDESTASPRRQVGPAPSQSSPGRLGLQTSISVP</sequence>
<organism evidence="2 3">
    <name type="scientific">Citrus unshiu</name>
    <name type="common">Satsuma mandarin</name>
    <name type="synonym">Citrus nobilis var. unshiu</name>
    <dbReference type="NCBI Taxonomy" id="55188"/>
    <lineage>
        <taxon>Eukaryota</taxon>
        <taxon>Viridiplantae</taxon>
        <taxon>Streptophyta</taxon>
        <taxon>Embryophyta</taxon>
        <taxon>Tracheophyta</taxon>
        <taxon>Spermatophyta</taxon>
        <taxon>Magnoliopsida</taxon>
        <taxon>eudicotyledons</taxon>
        <taxon>Gunneridae</taxon>
        <taxon>Pentapetalae</taxon>
        <taxon>rosids</taxon>
        <taxon>malvids</taxon>
        <taxon>Sapindales</taxon>
        <taxon>Rutaceae</taxon>
        <taxon>Aurantioideae</taxon>
        <taxon>Citrus</taxon>
    </lineage>
</organism>